<sequence>MRYHKAVNIWNLNEIQLKRLPIGQWVYAGDPANKGRFYGQGRTTVVAWFNYGKRPDWVSYCAKLRDYGRTVRGLA</sequence>
<proteinExistence type="predicted"/>
<dbReference type="EMBL" id="LR796183">
    <property type="protein sequence ID" value="CAB4124962.1"/>
    <property type="molecule type" value="Genomic_DNA"/>
</dbReference>
<reference evidence="1" key="1">
    <citation type="submission" date="2020-04" db="EMBL/GenBank/DDBJ databases">
        <authorList>
            <person name="Chiriac C."/>
            <person name="Salcher M."/>
            <person name="Ghai R."/>
            <person name="Kavagutti S V."/>
        </authorList>
    </citation>
    <scope>NUCLEOTIDE SEQUENCE</scope>
</reference>
<organism evidence="1">
    <name type="scientific">uncultured Caudovirales phage</name>
    <dbReference type="NCBI Taxonomy" id="2100421"/>
    <lineage>
        <taxon>Viruses</taxon>
        <taxon>Duplodnaviria</taxon>
        <taxon>Heunggongvirae</taxon>
        <taxon>Uroviricota</taxon>
        <taxon>Caudoviricetes</taxon>
        <taxon>Peduoviridae</taxon>
        <taxon>Maltschvirus</taxon>
        <taxon>Maltschvirus maltsch</taxon>
    </lineage>
</organism>
<name>A0A6J5KUJ2_9CAUD</name>
<gene>
    <name evidence="1" type="ORF">UFOVP63_45</name>
</gene>
<evidence type="ECO:0000313" key="1">
    <source>
        <dbReference type="EMBL" id="CAB4124962.1"/>
    </source>
</evidence>
<protein>
    <submittedName>
        <fullName evidence="1">Uncharacterized protein</fullName>
    </submittedName>
</protein>
<accession>A0A6J5KUJ2</accession>